<dbReference type="EMBL" id="GL883010">
    <property type="protein sequence ID" value="EGG21741.1"/>
    <property type="molecule type" value="Genomic_DNA"/>
</dbReference>
<proteinExistence type="predicted"/>
<evidence type="ECO:0000256" key="1">
    <source>
        <dbReference type="SAM" id="MobiDB-lite"/>
    </source>
</evidence>
<organism evidence="2 3">
    <name type="scientific">Cavenderia fasciculata</name>
    <name type="common">Slime mold</name>
    <name type="synonym">Dictyostelium fasciculatum</name>
    <dbReference type="NCBI Taxonomy" id="261658"/>
    <lineage>
        <taxon>Eukaryota</taxon>
        <taxon>Amoebozoa</taxon>
        <taxon>Evosea</taxon>
        <taxon>Eumycetozoa</taxon>
        <taxon>Dictyostelia</taxon>
        <taxon>Acytosteliales</taxon>
        <taxon>Cavenderiaceae</taxon>
        <taxon>Cavenderia</taxon>
    </lineage>
</organism>
<dbReference type="GeneID" id="14873329"/>
<evidence type="ECO:0000313" key="3">
    <source>
        <dbReference type="Proteomes" id="UP000007797"/>
    </source>
</evidence>
<gene>
    <name evidence="2" type="ORF">DFA_01627</name>
</gene>
<protein>
    <submittedName>
        <fullName evidence="2">Uncharacterized protein</fullName>
    </submittedName>
</protein>
<feature type="compositionally biased region" description="Polar residues" evidence="1">
    <location>
        <begin position="66"/>
        <end position="78"/>
    </location>
</feature>
<evidence type="ECO:0000313" key="2">
    <source>
        <dbReference type="EMBL" id="EGG21741.1"/>
    </source>
</evidence>
<feature type="region of interest" description="Disordered" evidence="1">
    <location>
        <begin position="66"/>
        <end position="85"/>
    </location>
</feature>
<dbReference type="Proteomes" id="UP000007797">
    <property type="component" value="Unassembled WGS sequence"/>
</dbReference>
<dbReference type="KEGG" id="dfa:DFA_01627"/>
<keyword evidence="3" id="KW-1185">Reference proteome</keyword>
<dbReference type="RefSeq" id="XP_004359591.1">
    <property type="nucleotide sequence ID" value="XM_004359534.1"/>
</dbReference>
<name>F4PTX3_CACFS</name>
<sequence>MENHIWDEKELGIRFKERLCSSIKTVPRDLRLYQFKKEVVNLILLQKYERNTGGWLQMDKPIGYQYDQSSSMPSNNPKGENGDHY</sequence>
<reference evidence="3" key="1">
    <citation type="journal article" date="2011" name="Genome Res.">
        <title>Phylogeny-wide analysis of social amoeba genomes highlights ancient origins for complex intercellular communication.</title>
        <authorList>
            <person name="Heidel A.J."/>
            <person name="Lawal H.M."/>
            <person name="Felder M."/>
            <person name="Schilde C."/>
            <person name="Helps N.R."/>
            <person name="Tunggal B."/>
            <person name="Rivero F."/>
            <person name="John U."/>
            <person name="Schleicher M."/>
            <person name="Eichinger L."/>
            <person name="Platzer M."/>
            <person name="Noegel A.A."/>
            <person name="Schaap P."/>
            <person name="Gloeckner G."/>
        </authorList>
    </citation>
    <scope>NUCLEOTIDE SEQUENCE [LARGE SCALE GENOMIC DNA]</scope>
    <source>
        <strain evidence="3">SH3</strain>
    </source>
</reference>
<dbReference type="AlphaFoldDB" id="F4PTX3"/>
<accession>F4PTX3</accession>